<sequence length="354" mass="37632">MAPSTTPGLVWSSQAVALGGGVSLDPAVAPNADDRLSVFVRGLGPDLYVKSQKRDWSWEANWTLVAGTQGTVAGTPVALRGPDGIVNVFWRGPDDRIWALRQSVINSTYDVVTPIASGAASDPAAVLNADGRISVFYNGTDRALWHVDQHDVDYATWDPPQSLAGDTGTNNHLAPAAARSGDGRIQAFVHGHQDEIWGISQQDPDSTSTWTSYFPASAQNAGVVGSPTAATDADQRIRVFWRAGTTGYHAVQPAGYGTTYGTPGTTQGTIVETPVAILAMDGRLEVFVVANDRSLYICEQRQPNSNAFADAERLGGNLPGPGVPVPAKYHDNRIVVLHRGSGGPSIWGFEQIFI</sequence>
<keyword evidence="3" id="KW-1185">Reference proteome</keyword>
<evidence type="ECO:0000313" key="3">
    <source>
        <dbReference type="Proteomes" id="UP000629287"/>
    </source>
</evidence>
<name>A0A8I0PF50_9ACTN</name>
<reference evidence="2 3" key="1">
    <citation type="submission" date="2020-10" db="EMBL/GenBank/DDBJ databases">
        <title>Sequencing the genomes of 1000 actinobacteria strains.</title>
        <authorList>
            <person name="Klenk H.-P."/>
        </authorList>
    </citation>
    <scope>NUCLEOTIDE SEQUENCE [LARGE SCALE GENOMIC DNA]</scope>
    <source>
        <strain evidence="2 3">DSM 41803</strain>
    </source>
</reference>
<dbReference type="SUPFAM" id="SSF89372">
    <property type="entry name" value="Fucose-specific lectin"/>
    <property type="match status" value="2"/>
</dbReference>
<dbReference type="Proteomes" id="UP000629287">
    <property type="component" value="Unassembled WGS sequence"/>
</dbReference>
<dbReference type="EMBL" id="JADBGF010000002">
    <property type="protein sequence ID" value="MBE1603017.1"/>
    <property type="molecule type" value="Genomic_DNA"/>
</dbReference>
<dbReference type="GeneID" id="86833535"/>
<organism evidence="2 3">
    <name type="scientific">Streptomyces stelliscabiei</name>
    <dbReference type="NCBI Taxonomy" id="146820"/>
    <lineage>
        <taxon>Bacteria</taxon>
        <taxon>Bacillati</taxon>
        <taxon>Actinomycetota</taxon>
        <taxon>Actinomycetes</taxon>
        <taxon>Kitasatosporales</taxon>
        <taxon>Streptomycetaceae</taxon>
        <taxon>Streptomyces</taxon>
    </lineage>
</organism>
<dbReference type="AlphaFoldDB" id="A0A8I0PF50"/>
<dbReference type="RefSeq" id="WP_046916105.1">
    <property type="nucleotide sequence ID" value="NZ_JADBGF010000002.1"/>
</dbReference>
<evidence type="ECO:0000313" key="2">
    <source>
        <dbReference type="EMBL" id="MBE1603017.1"/>
    </source>
</evidence>
<gene>
    <name evidence="2" type="ORF">H4687_009246</name>
</gene>
<dbReference type="InterPro" id="IPR058502">
    <property type="entry name" value="PLL-like_beta-prop"/>
</dbReference>
<comment type="caution">
    <text evidence="2">The sequence shown here is derived from an EMBL/GenBank/DDBJ whole genome shotgun (WGS) entry which is preliminary data.</text>
</comment>
<evidence type="ECO:0000259" key="1">
    <source>
        <dbReference type="Pfam" id="PF26607"/>
    </source>
</evidence>
<protein>
    <recommendedName>
        <fullName evidence="1">PLL-like beta propeller domain-containing protein</fullName>
    </recommendedName>
</protein>
<dbReference type="Gene3D" id="2.120.10.70">
    <property type="entry name" value="Fucose-specific lectin"/>
    <property type="match status" value="1"/>
</dbReference>
<dbReference type="OrthoDB" id="7671932at2"/>
<dbReference type="Pfam" id="PF26607">
    <property type="entry name" value="DUF8189"/>
    <property type="match status" value="1"/>
</dbReference>
<accession>A0A8I0PF50</accession>
<feature type="domain" description="PLL-like beta propeller" evidence="1">
    <location>
        <begin position="60"/>
        <end position="341"/>
    </location>
</feature>
<proteinExistence type="predicted"/>